<reference evidence="2 3" key="1">
    <citation type="submission" date="2018-03" db="EMBL/GenBank/DDBJ databases">
        <title>Genomic Encyclopedia of Archaeal and Bacterial Type Strains, Phase II (KMG-II): from individual species to whole genera.</title>
        <authorList>
            <person name="Goeker M."/>
        </authorList>
    </citation>
    <scope>NUCLEOTIDE SEQUENCE [LARGE SCALE GENOMIC DNA]</scope>
    <source>
        <strain evidence="2 3">DSM 28229</strain>
    </source>
</reference>
<dbReference type="SUPFAM" id="SSF55166">
    <property type="entry name" value="Hedgehog/DD-peptidase"/>
    <property type="match status" value="1"/>
</dbReference>
<evidence type="ECO:0000313" key="2">
    <source>
        <dbReference type="EMBL" id="PWJ44765.1"/>
    </source>
</evidence>
<gene>
    <name evidence="2" type="ORF">BC781_1011136</name>
</gene>
<evidence type="ECO:0000313" key="3">
    <source>
        <dbReference type="Proteomes" id="UP000245535"/>
    </source>
</evidence>
<protein>
    <submittedName>
        <fullName evidence="2">D-alanyl-D-alanine carboxypeptidase-like protein</fullName>
    </submittedName>
</protein>
<dbReference type="Pfam" id="PF13539">
    <property type="entry name" value="Peptidase_M15_4"/>
    <property type="match status" value="1"/>
</dbReference>
<comment type="caution">
    <text evidence="2">The sequence shown here is derived from an EMBL/GenBank/DDBJ whole genome shotgun (WGS) entry which is preliminary data.</text>
</comment>
<dbReference type="AlphaFoldDB" id="A0A315ZGN8"/>
<feature type="domain" description="Peptidase M15C" evidence="1">
    <location>
        <begin position="113"/>
        <end position="169"/>
    </location>
</feature>
<dbReference type="OrthoDB" id="9799970at2"/>
<keyword evidence="3" id="KW-1185">Reference proteome</keyword>
<accession>A0A315ZGN8</accession>
<sequence>MKKLFKGLFSIFLFLVLTSGILFAIYPKQSKKFLLESIATITPILIKSDPYQENKYGVHPLLYQKVEQMRLQLQKEGIYIKVIRGHRNLKEQARLYAQGRTTKGGIVTNAIPGLSFHNYGWAVDVVVFENGKPKWNNRHWDRIGEVGKSLGLTWGGDWKKLVDRPHFQLKIKDILLAD</sequence>
<dbReference type="Gene3D" id="3.30.1380.10">
    <property type="match status" value="1"/>
</dbReference>
<evidence type="ECO:0000259" key="1">
    <source>
        <dbReference type="Pfam" id="PF13539"/>
    </source>
</evidence>
<dbReference type="CDD" id="cd14845">
    <property type="entry name" value="L-Ala-D-Glu_peptidase_like"/>
    <property type="match status" value="1"/>
</dbReference>
<proteinExistence type="predicted"/>
<dbReference type="EMBL" id="QGDO01000001">
    <property type="protein sequence ID" value="PWJ44765.1"/>
    <property type="molecule type" value="Genomic_DNA"/>
</dbReference>
<keyword evidence="2" id="KW-0378">Hydrolase</keyword>
<keyword evidence="2" id="KW-0121">Carboxypeptidase</keyword>
<dbReference type="InterPro" id="IPR009045">
    <property type="entry name" value="Zn_M74/Hedgehog-like"/>
</dbReference>
<organism evidence="2 3">
    <name type="scientific">Sediminitomix flava</name>
    <dbReference type="NCBI Taxonomy" id="379075"/>
    <lineage>
        <taxon>Bacteria</taxon>
        <taxon>Pseudomonadati</taxon>
        <taxon>Bacteroidota</taxon>
        <taxon>Cytophagia</taxon>
        <taxon>Cytophagales</taxon>
        <taxon>Flammeovirgaceae</taxon>
        <taxon>Sediminitomix</taxon>
    </lineage>
</organism>
<dbReference type="GO" id="GO:0004180">
    <property type="term" value="F:carboxypeptidase activity"/>
    <property type="evidence" value="ECO:0007669"/>
    <property type="project" value="UniProtKB-KW"/>
</dbReference>
<dbReference type="Proteomes" id="UP000245535">
    <property type="component" value="Unassembled WGS sequence"/>
</dbReference>
<keyword evidence="2" id="KW-0645">Protease</keyword>
<name>A0A315ZGN8_SEDFL</name>
<dbReference type="InterPro" id="IPR039561">
    <property type="entry name" value="Peptidase_M15C"/>
</dbReference>
<dbReference type="RefSeq" id="WP_109616236.1">
    <property type="nucleotide sequence ID" value="NZ_QGDO01000001.1"/>
</dbReference>